<dbReference type="InterPro" id="IPR004358">
    <property type="entry name" value="Sig_transdc_His_kin-like_C"/>
</dbReference>
<keyword evidence="8" id="KW-1185">Reference proteome</keyword>
<keyword evidence="4" id="KW-0129">CBS domain</keyword>
<protein>
    <recommendedName>
        <fullName evidence="2">histidine kinase</fullName>
        <ecNumber evidence="2">2.7.13.3</ecNumber>
    </recommendedName>
</protein>
<evidence type="ECO:0000256" key="3">
    <source>
        <dbReference type="ARBA" id="ARBA00022553"/>
    </source>
</evidence>
<dbReference type="SUPFAM" id="SSF54631">
    <property type="entry name" value="CBS-domain pair"/>
    <property type="match status" value="1"/>
</dbReference>
<proteinExistence type="predicted"/>
<organism evidence="7 8">
    <name type="scientific">Panacagrimonas perspica</name>
    <dbReference type="NCBI Taxonomy" id="381431"/>
    <lineage>
        <taxon>Bacteria</taxon>
        <taxon>Pseudomonadati</taxon>
        <taxon>Pseudomonadota</taxon>
        <taxon>Gammaproteobacteria</taxon>
        <taxon>Nevskiales</taxon>
        <taxon>Nevskiaceae</taxon>
        <taxon>Panacagrimonas</taxon>
    </lineage>
</organism>
<dbReference type="Pfam" id="PF02518">
    <property type="entry name" value="HATPase_c"/>
    <property type="match status" value="1"/>
</dbReference>
<dbReference type="OrthoDB" id="1931120at2"/>
<reference evidence="7 8" key="1">
    <citation type="submission" date="2019-03" db="EMBL/GenBank/DDBJ databases">
        <title>Genomic Encyclopedia of Type Strains, Phase IV (KMG-IV): sequencing the most valuable type-strain genomes for metagenomic binning, comparative biology and taxonomic classification.</title>
        <authorList>
            <person name="Goeker M."/>
        </authorList>
    </citation>
    <scope>NUCLEOTIDE SEQUENCE [LARGE SCALE GENOMIC DNA]</scope>
    <source>
        <strain evidence="7 8">DSM 26377</strain>
    </source>
</reference>
<dbReference type="Pfam" id="PF00571">
    <property type="entry name" value="CBS"/>
    <property type="match status" value="1"/>
</dbReference>
<gene>
    <name evidence="7" type="ORF">DFR24_1185</name>
</gene>
<dbReference type="SUPFAM" id="SSF47384">
    <property type="entry name" value="Homodimeric domain of signal transducing histidine kinase"/>
    <property type="match status" value="1"/>
</dbReference>
<keyword evidence="3" id="KW-0597">Phosphoprotein</keyword>
<dbReference type="Gene3D" id="3.10.580.10">
    <property type="entry name" value="CBS-domain"/>
    <property type="match status" value="1"/>
</dbReference>
<evidence type="ECO:0000256" key="2">
    <source>
        <dbReference type="ARBA" id="ARBA00012438"/>
    </source>
</evidence>
<dbReference type="InterPro" id="IPR003661">
    <property type="entry name" value="HisK_dim/P_dom"/>
</dbReference>
<dbReference type="PROSITE" id="PS51371">
    <property type="entry name" value="CBS"/>
    <property type="match status" value="1"/>
</dbReference>
<dbReference type="CDD" id="cd00082">
    <property type="entry name" value="HisKA"/>
    <property type="match status" value="1"/>
</dbReference>
<dbReference type="EMBL" id="SOBT01000008">
    <property type="protein sequence ID" value="TDU31803.1"/>
    <property type="molecule type" value="Genomic_DNA"/>
</dbReference>
<dbReference type="Gene3D" id="3.30.565.10">
    <property type="entry name" value="Histidine kinase-like ATPase, C-terminal domain"/>
    <property type="match status" value="1"/>
</dbReference>
<dbReference type="GO" id="GO:0000155">
    <property type="term" value="F:phosphorelay sensor kinase activity"/>
    <property type="evidence" value="ECO:0007669"/>
    <property type="project" value="InterPro"/>
</dbReference>
<dbReference type="Pfam" id="PF00512">
    <property type="entry name" value="HisKA"/>
    <property type="match status" value="1"/>
</dbReference>
<feature type="domain" description="Histidine kinase" evidence="5">
    <location>
        <begin position="186"/>
        <end position="438"/>
    </location>
</feature>
<dbReference type="SUPFAM" id="SSF55874">
    <property type="entry name" value="ATPase domain of HSP90 chaperone/DNA topoisomerase II/histidine kinase"/>
    <property type="match status" value="1"/>
</dbReference>
<dbReference type="PROSITE" id="PS50109">
    <property type="entry name" value="HIS_KIN"/>
    <property type="match status" value="1"/>
</dbReference>
<evidence type="ECO:0000313" key="7">
    <source>
        <dbReference type="EMBL" id="TDU31803.1"/>
    </source>
</evidence>
<evidence type="ECO:0000256" key="4">
    <source>
        <dbReference type="PROSITE-ProRule" id="PRU00703"/>
    </source>
</evidence>
<evidence type="ECO:0000259" key="6">
    <source>
        <dbReference type="PROSITE" id="PS51371"/>
    </source>
</evidence>
<dbReference type="InterPro" id="IPR005467">
    <property type="entry name" value="His_kinase_dom"/>
</dbReference>
<dbReference type="AlphaFoldDB" id="A0A4R7PCI6"/>
<dbReference type="InterPro" id="IPR036097">
    <property type="entry name" value="HisK_dim/P_sf"/>
</dbReference>
<dbReference type="InterPro" id="IPR000644">
    <property type="entry name" value="CBS_dom"/>
</dbReference>
<dbReference type="PANTHER" id="PTHR43065:SF50">
    <property type="entry name" value="HISTIDINE KINASE"/>
    <property type="match status" value="1"/>
</dbReference>
<comment type="caution">
    <text evidence="7">The sequence shown here is derived from an EMBL/GenBank/DDBJ whole genome shotgun (WGS) entry which is preliminary data.</text>
</comment>
<comment type="catalytic activity">
    <reaction evidence="1">
        <text>ATP + protein L-histidine = ADP + protein N-phospho-L-histidine.</text>
        <dbReference type="EC" id="2.7.13.3"/>
    </reaction>
</comment>
<dbReference type="SMART" id="SM00387">
    <property type="entry name" value="HATPase_c"/>
    <property type="match status" value="1"/>
</dbReference>
<dbReference type="PANTHER" id="PTHR43065">
    <property type="entry name" value="SENSOR HISTIDINE KINASE"/>
    <property type="match status" value="1"/>
</dbReference>
<sequence length="445" mass="48579">MDDAPPRRLTSPSTTAEGDIRPLMRAVGPVGPRATIEQAADLFLAPELSGLLCLPVVEGDQLVGTISRHQLNGIFLRRFGRELYGPRPVERVTNRAPLVVDIGVSLEQAADYVTGRMGSPITEDFVIVEGGRYLGMGLVMDLLGALRSRVKADTRKLSAAYRELKASQAQLVQSEKMASLGQMVAGVAHEINTPLGYVRNNVEMMRETFVQLGEVAADADGIVEAAQVEGASRVVDRSAHEHLRDRIEMLRESGVLEDAATLFDDTLHGLDSIKELVLGLRNFSRLDQVHQDEVSLNDCVDQTLVIAHNLLKSKVEIVRRYGEIPKVRCSPSQINQILLNLVTNAAQSIEHSNGKLLLRTDSNERWVRVHVQDNGKGIDPDVLPRIFDPFFTTKPVGQGTGLGLSISYQIAQAHGGRIDVVSEKGRGTKFVLSLPLQPTTPAEAS</sequence>
<dbReference type="EC" id="2.7.13.3" evidence="2"/>
<dbReference type="Proteomes" id="UP000295341">
    <property type="component" value="Unassembled WGS sequence"/>
</dbReference>
<name>A0A4R7PCI6_9GAMM</name>
<accession>A0A4R7PCI6</accession>
<dbReference type="PRINTS" id="PR00344">
    <property type="entry name" value="BCTRLSENSOR"/>
</dbReference>
<dbReference type="InterPro" id="IPR046342">
    <property type="entry name" value="CBS_dom_sf"/>
</dbReference>
<feature type="domain" description="CBS" evidence="6">
    <location>
        <begin position="23"/>
        <end position="83"/>
    </location>
</feature>
<evidence type="ECO:0000256" key="1">
    <source>
        <dbReference type="ARBA" id="ARBA00000085"/>
    </source>
</evidence>
<evidence type="ECO:0000259" key="5">
    <source>
        <dbReference type="PROSITE" id="PS50109"/>
    </source>
</evidence>
<dbReference type="Gene3D" id="1.10.287.130">
    <property type="match status" value="1"/>
</dbReference>
<evidence type="ECO:0000313" key="8">
    <source>
        <dbReference type="Proteomes" id="UP000295341"/>
    </source>
</evidence>
<dbReference type="InterPro" id="IPR036890">
    <property type="entry name" value="HATPase_C_sf"/>
</dbReference>
<dbReference type="InterPro" id="IPR003594">
    <property type="entry name" value="HATPase_dom"/>
</dbReference>